<proteinExistence type="predicted"/>
<sequence length="269" mass="30597">MDVSARDSRFPEQARRLLGILAESDNQEDQNAPQTPLGNDAEFKLPVPPEPIALTAATTVLPEHGRSDETNQYVGPIPVTASIPNILGVFVLYPLGNFSMRSQAQRTFWIIYQSMRSVMLLARIWTLGDVHLLRDSHNAKLSHHVFLSLVRRIGLRAVVSFSFHCYRYLRHRTSFAARPELVDLDEMPELRYDSVQCSALGLLNRAVCVALNYNGTVDRRHLKICRNNGRRGLQSEITFACIGGVKQLYHSNEAMVIMKKYRPKRCKRH</sequence>
<protein>
    <submittedName>
        <fullName evidence="1">Uncharacterized protein</fullName>
    </submittedName>
</protein>
<evidence type="ECO:0000313" key="1">
    <source>
        <dbReference type="EMBL" id="KAF2471773.1"/>
    </source>
</evidence>
<dbReference type="Proteomes" id="UP000799755">
    <property type="component" value="Unassembled WGS sequence"/>
</dbReference>
<evidence type="ECO:0000313" key="2">
    <source>
        <dbReference type="Proteomes" id="UP000799755"/>
    </source>
</evidence>
<dbReference type="EMBL" id="MU003504">
    <property type="protein sequence ID" value="KAF2471773.1"/>
    <property type="molecule type" value="Genomic_DNA"/>
</dbReference>
<keyword evidence="2" id="KW-1185">Reference proteome</keyword>
<name>A0ACB6QYY5_9PLEO</name>
<comment type="caution">
    <text evidence="1">The sequence shown here is derived from an EMBL/GenBank/DDBJ whole genome shotgun (WGS) entry which is preliminary data.</text>
</comment>
<gene>
    <name evidence="1" type="ORF">BDR25DRAFT_354261</name>
</gene>
<accession>A0ACB6QYY5</accession>
<organism evidence="1 2">
    <name type="scientific">Lindgomyces ingoldianus</name>
    <dbReference type="NCBI Taxonomy" id="673940"/>
    <lineage>
        <taxon>Eukaryota</taxon>
        <taxon>Fungi</taxon>
        <taxon>Dikarya</taxon>
        <taxon>Ascomycota</taxon>
        <taxon>Pezizomycotina</taxon>
        <taxon>Dothideomycetes</taxon>
        <taxon>Pleosporomycetidae</taxon>
        <taxon>Pleosporales</taxon>
        <taxon>Lindgomycetaceae</taxon>
        <taxon>Lindgomyces</taxon>
    </lineage>
</organism>
<reference evidence="1" key="1">
    <citation type="journal article" date="2020" name="Stud. Mycol.">
        <title>101 Dothideomycetes genomes: a test case for predicting lifestyles and emergence of pathogens.</title>
        <authorList>
            <person name="Haridas S."/>
            <person name="Albert R."/>
            <person name="Binder M."/>
            <person name="Bloem J."/>
            <person name="Labutti K."/>
            <person name="Salamov A."/>
            <person name="Andreopoulos B."/>
            <person name="Baker S."/>
            <person name="Barry K."/>
            <person name="Bills G."/>
            <person name="Bluhm B."/>
            <person name="Cannon C."/>
            <person name="Castanera R."/>
            <person name="Culley D."/>
            <person name="Daum C."/>
            <person name="Ezra D."/>
            <person name="Gonzalez J."/>
            <person name="Henrissat B."/>
            <person name="Kuo A."/>
            <person name="Liang C."/>
            <person name="Lipzen A."/>
            <person name="Lutzoni F."/>
            <person name="Magnuson J."/>
            <person name="Mondo S."/>
            <person name="Nolan M."/>
            <person name="Ohm R."/>
            <person name="Pangilinan J."/>
            <person name="Park H.-J."/>
            <person name="Ramirez L."/>
            <person name="Alfaro M."/>
            <person name="Sun H."/>
            <person name="Tritt A."/>
            <person name="Yoshinaga Y."/>
            <person name="Zwiers L.-H."/>
            <person name="Turgeon B."/>
            <person name="Goodwin S."/>
            <person name="Spatafora J."/>
            <person name="Crous P."/>
            <person name="Grigoriev I."/>
        </authorList>
    </citation>
    <scope>NUCLEOTIDE SEQUENCE</scope>
    <source>
        <strain evidence="1">ATCC 200398</strain>
    </source>
</reference>